<dbReference type="PROSITE" id="PS50005">
    <property type="entry name" value="TPR"/>
    <property type="match status" value="1"/>
</dbReference>
<dbReference type="GO" id="GO:0090173">
    <property type="term" value="P:regulation of synaptonemal complex assembly"/>
    <property type="evidence" value="ECO:0007669"/>
    <property type="project" value="InterPro"/>
</dbReference>
<dbReference type="PANTHER" id="PTHR40375:SF2">
    <property type="entry name" value="SPORULATION-SPECIFIC PROTEIN 22"/>
    <property type="match status" value="1"/>
</dbReference>
<dbReference type="SUPFAM" id="SSF48452">
    <property type="entry name" value="TPR-like"/>
    <property type="match status" value="1"/>
</dbReference>
<dbReference type="AlphaFoldDB" id="A0AAW2C6I3"/>
<evidence type="ECO:0000256" key="3">
    <source>
        <dbReference type="PROSITE-ProRule" id="PRU00339"/>
    </source>
</evidence>
<protein>
    <recommendedName>
        <fullName evidence="2">Protein ZIP4 homolog</fullName>
    </recommendedName>
</protein>
<evidence type="ECO:0000256" key="1">
    <source>
        <dbReference type="ARBA" id="ARBA00023254"/>
    </source>
</evidence>
<dbReference type="Proteomes" id="UP001459277">
    <property type="component" value="Unassembled WGS sequence"/>
</dbReference>
<evidence type="ECO:0000313" key="5">
    <source>
        <dbReference type="Proteomes" id="UP001459277"/>
    </source>
</evidence>
<dbReference type="InterPro" id="IPR039057">
    <property type="entry name" value="Spo22/ZIP4"/>
</dbReference>
<keyword evidence="3" id="KW-0802">TPR repeat</keyword>
<dbReference type="InterPro" id="IPR011990">
    <property type="entry name" value="TPR-like_helical_dom_sf"/>
</dbReference>
<comment type="caution">
    <text evidence="4">The sequence shown here is derived from an EMBL/GenBank/DDBJ whole genome shotgun (WGS) entry which is preliminary data.</text>
</comment>
<dbReference type="SMART" id="SM00028">
    <property type="entry name" value="TPR"/>
    <property type="match status" value="3"/>
</dbReference>
<gene>
    <name evidence="4" type="ORF">SO802_022856</name>
</gene>
<organism evidence="4 5">
    <name type="scientific">Lithocarpus litseifolius</name>
    <dbReference type="NCBI Taxonomy" id="425828"/>
    <lineage>
        <taxon>Eukaryota</taxon>
        <taxon>Viridiplantae</taxon>
        <taxon>Streptophyta</taxon>
        <taxon>Embryophyta</taxon>
        <taxon>Tracheophyta</taxon>
        <taxon>Spermatophyta</taxon>
        <taxon>Magnoliopsida</taxon>
        <taxon>eudicotyledons</taxon>
        <taxon>Gunneridae</taxon>
        <taxon>Pentapetalae</taxon>
        <taxon>rosids</taxon>
        <taxon>fabids</taxon>
        <taxon>Fagales</taxon>
        <taxon>Fagaceae</taxon>
        <taxon>Lithocarpus</taxon>
    </lineage>
</organism>
<keyword evidence="5" id="KW-1185">Reference proteome</keyword>
<dbReference type="EMBL" id="JAZDWU010000008">
    <property type="protein sequence ID" value="KAK9993153.1"/>
    <property type="molecule type" value="Genomic_DNA"/>
</dbReference>
<accession>A0AAW2C6I3</accession>
<feature type="repeat" description="TPR" evidence="3">
    <location>
        <begin position="135"/>
        <end position="168"/>
    </location>
</feature>
<dbReference type="Gene3D" id="1.25.40.10">
    <property type="entry name" value="Tetratricopeptide repeat domain"/>
    <property type="match status" value="2"/>
</dbReference>
<proteinExistence type="predicted"/>
<evidence type="ECO:0000256" key="2">
    <source>
        <dbReference type="ARBA" id="ARBA00031845"/>
    </source>
</evidence>
<name>A0AAW2C6I3_9ROSI</name>
<dbReference type="InterPro" id="IPR013940">
    <property type="entry name" value="Spo22/ZIP4/TEX11"/>
</dbReference>
<reference evidence="4 5" key="1">
    <citation type="submission" date="2024-01" db="EMBL/GenBank/DDBJ databases">
        <title>A telomere-to-telomere, gap-free genome of sweet tea (Lithocarpus litseifolius).</title>
        <authorList>
            <person name="Zhou J."/>
        </authorList>
    </citation>
    <scope>NUCLEOTIDE SEQUENCE [LARGE SCALE GENOMIC DNA]</scope>
    <source>
        <strain evidence="4">Zhou-2022a</strain>
        <tissue evidence="4">Leaf</tissue>
    </source>
</reference>
<sequence>MRIAEISSSPSPSTQHQQDSQLLLSQIESSIKQLEHFSSTLNNTNTISSNLRQSLTQLSQLGPFSSEFNLHLWKLSYRLWNSCVDLSNLNSKLRSSSSSSAALSLDLAKLRHIAADVLSLAGNVSGVPSPSIKSASFYYKTGLIWHDLRRFDLASSCFEKATDLLSNSNAAAAISADDATKLLLDVNLARSRTAWELSDRNLAVALLSRSKTLLLCSDHYGSLANQYLAFGKSLLSKKNETESLSEALKLMKEALDLCEKVGDGNLRELRWKTLRFISAVHLQKEEYESVIKCVRVLRQSEDEKNQHPSLPVMAVKAWLGLRRFGEAEKELRGMVVNTGIPEGVWLSAVEAYFDAAGGSAGAETAKGLFLGLMGRCHVSAGAAVRVAHRVVGDGVESEGSKVRAKVVAELVSDDRVVALFAGEAVAKERMAMHAVLWNCAADFFRSKDYGTSAEMFEKSMLYIPYDIESKILRAKGFRVLCLCHLGLSQLDRALEYINEAEKLEPNIACAFLKFKIYLQRNDHDGAISQIQAMTTCLDFTTDFVSLSAHEAVACRALPVAVAALSNLLNFYTPGKSMPTTEIVVLRTLVTILTQQPGNELEVVKFIKRAHNRSSELGSDLFFGKGEIGRRERNWFAVTSWNLGTRTGKEGNYELCAEFFRLASGLYCVPVDGQAEENNVMVCKSLILTVSSMIASEKQRKAALSESEVNEAVKLLDKAGKILKSISTGTRLNDDQITTLEPDLFFIYTFSAYDIKGRLNDLASQQLLVKSFASSKACNSKHLLQIGLTASQAPRSNHEVATFALNECLSSLLSSPSPDFENVALILRKLIAVASIHKGDTDDDAVYGMYKQAYQIMVGLKEGEYPTEEGKWLAMTAWNRAALPVRLGQIEMAKKWMNIGMELAKRIPGMETYKACMEDFVDCFQKKCNVQNNGDNRPQLVE</sequence>
<keyword evidence="1" id="KW-0469">Meiosis</keyword>
<dbReference type="InterPro" id="IPR019734">
    <property type="entry name" value="TPR_rpt"/>
</dbReference>
<dbReference type="GO" id="GO:0051321">
    <property type="term" value="P:meiotic cell cycle"/>
    <property type="evidence" value="ECO:0007669"/>
    <property type="project" value="UniProtKB-KW"/>
</dbReference>
<dbReference type="PANTHER" id="PTHR40375">
    <property type="entry name" value="SPORULATION-SPECIFIC PROTEIN 22"/>
    <property type="match status" value="1"/>
</dbReference>
<dbReference type="Pfam" id="PF08631">
    <property type="entry name" value="SPO22"/>
    <property type="match status" value="1"/>
</dbReference>
<evidence type="ECO:0000313" key="4">
    <source>
        <dbReference type="EMBL" id="KAK9993153.1"/>
    </source>
</evidence>